<dbReference type="Proteomes" id="UP001196068">
    <property type="component" value="Unassembled WGS sequence"/>
</dbReference>
<dbReference type="EMBL" id="JAAEDH010000004">
    <property type="protein sequence ID" value="MBR0654613.1"/>
    <property type="molecule type" value="Genomic_DNA"/>
</dbReference>
<comment type="caution">
    <text evidence="1">The sequence shown here is derived from an EMBL/GenBank/DDBJ whole genome shotgun (WGS) entry which is preliminary data.</text>
</comment>
<dbReference type="RefSeq" id="WP_211873426.1">
    <property type="nucleotide sequence ID" value="NZ_JAAEDH010000004.1"/>
</dbReference>
<reference evidence="1" key="2">
    <citation type="journal article" date="2021" name="Syst. Appl. Microbiol.">
        <title>Roseomonas hellenica sp. nov., isolated from roots of wild-growing Alkanna tinctoria.</title>
        <authorList>
            <person name="Rat A."/>
            <person name="Naranjo H.D."/>
            <person name="Lebbe L."/>
            <person name="Cnockaert M."/>
            <person name="Krigas N."/>
            <person name="Grigoriadou K."/>
            <person name="Maloupa E."/>
            <person name="Willems A."/>
        </authorList>
    </citation>
    <scope>NUCLEOTIDE SEQUENCE</scope>
    <source>
        <strain evidence="1">LMG 28251</strain>
    </source>
</reference>
<gene>
    <name evidence="1" type="ORF">GXW79_05930</name>
</gene>
<protein>
    <submittedName>
        <fullName evidence="1">Uncharacterized protein</fullName>
    </submittedName>
</protein>
<sequence length="166" mass="17046">MLNNNNPFVFASSSAADPLSPQDALASAPGMPQSFAWSHLFVTLAEVAPTQHSLPHAAHVTQATALPAAVEEAAVPAEHTEATVVVAAAIEVAVAAPKPALVIIAEPAPLPAPSEHFIPAALPADPAFDAYARLFRNIEDRDLLADLHATLAPGSDFANAFGPPLG</sequence>
<organism evidence="1 2">
    <name type="scientific">Plastoroseomonas arctica</name>
    <dbReference type="NCBI Taxonomy" id="1509237"/>
    <lineage>
        <taxon>Bacteria</taxon>
        <taxon>Pseudomonadati</taxon>
        <taxon>Pseudomonadota</taxon>
        <taxon>Alphaproteobacteria</taxon>
        <taxon>Acetobacterales</taxon>
        <taxon>Acetobacteraceae</taxon>
        <taxon>Plastoroseomonas</taxon>
    </lineage>
</organism>
<name>A0AAF1KNI0_9PROT</name>
<dbReference type="AlphaFoldDB" id="A0AAF1KNI0"/>
<reference evidence="1" key="1">
    <citation type="submission" date="2020-01" db="EMBL/GenBank/DDBJ databases">
        <authorList>
            <person name="Rat A."/>
        </authorList>
    </citation>
    <scope>NUCLEOTIDE SEQUENCE</scope>
    <source>
        <strain evidence="1">LMG 28251</strain>
    </source>
</reference>
<accession>A0AAF1KNI0</accession>
<evidence type="ECO:0000313" key="1">
    <source>
        <dbReference type="EMBL" id="MBR0654613.1"/>
    </source>
</evidence>
<keyword evidence="2" id="KW-1185">Reference proteome</keyword>
<proteinExistence type="predicted"/>
<evidence type="ECO:0000313" key="2">
    <source>
        <dbReference type="Proteomes" id="UP001196068"/>
    </source>
</evidence>